<protein>
    <submittedName>
        <fullName evidence="1">Uncharacterized protein</fullName>
    </submittedName>
</protein>
<gene>
    <name evidence="1" type="ORF">AB5J58_48845</name>
</gene>
<dbReference type="PANTHER" id="PTHR37946">
    <property type="entry name" value="SLL1969 PROTEIN"/>
    <property type="match status" value="1"/>
</dbReference>
<dbReference type="PANTHER" id="PTHR37946:SF1">
    <property type="entry name" value="SLL1969 PROTEIN"/>
    <property type="match status" value="1"/>
</dbReference>
<dbReference type="Gene3D" id="1.25.40.10">
    <property type="entry name" value="Tetratricopeptide repeat domain"/>
    <property type="match status" value="3"/>
</dbReference>
<name>A0AB39MN84_9ACTN</name>
<reference evidence="1" key="1">
    <citation type="submission" date="2024-07" db="EMBL/GenBank/DDBJ databases">
        <authorList>
            <person name="Yu S.T."/>
        </authorList>
    </citation>
    <scope>NUCLEOTIDE SEQUENCE</scope>
    <source>
        <strain evidence="1">R08</strain>
    </source>
</reference>
<dbReference type="InterPro" id="IPR011990">
    <property type="entry name" value="TPR-like_helical_dom_sf"/>
</dbReference>
<dbReference type="SUPFAM" id="SSF48452">
    <property type="entry name" value="TPR-like"/>
    <property type="match status" value="1"/>
</dbReference>
<dbReference type="SUPFAM" id="SSF53474">
    <property type="entry name" value="alpha/beta-Hydrolases"/>
    <property type="match status" value="1"/>
</dbReference>
<proteinExistence type="predicted"/>
<accession>A0AB39MN84</accession>
<dbReference type="InterPro" id="IPR029058">
    <property type="entry name" value="AB_hydrolase_fold"/>
</dbReference>
<organism evidence="1">
    <name type="scientific">Streptomyces sp. R08</name>
    <dbReference type="NCBI Taxonomy" id="3238624"/>
    <lineage>
        <taxon>Bacteria</taxon>
        <taxon>Bacillati</taxon>
        <taxon>Actinomycetota</taxon>
        <taxon>Actinomycetes</taxon>
        <taxon>Kitasatosporales</taxon>
        <taxon>Streptomycetaceae</taxon>
        <taxon>Streptomyces</taxon>
    </lineage>
</organism>
<evidence type="ECO:0000313" key="1">
    <source>
        <dbReference type="EMBL" id="XDQ07607.1"/>
    </source>
</evidence>
<dbReference type="Gene3D" id="3.40.50.1820">
    <property type="entry name" value="alpha/beta hydrolase"/>
    <property type="match status" value="1"/>
</dbReference>
<dbReference type="RefSeq" id="WP_369192378.1">
    <property type="nucleotide sequence ID" value="NZ_CP163431.1"/>
</dbReference>
<dbReference type="SUPFAM" id="SSF81901">
    <property type="entry name" value="HCP-like"/>
    <property type="match status" value="1"/>
</dbReference>
<sequence>MQKHQLGVVLVHGIRSTPAMWDPLTELVQADDSLDFVQPLPFAYSTGLKRINPTRTFPAFNTAADSLKEYLDTEGEPFSRLMLVAHSQGGLIVQRYLARMLTEGRGRELTRIRRIVLLACPTNGSEIFLSLRRSVLGARHPQESQLRPLNGPVTDTLRQVMNDVVHAREVTDRTCPIPFSVYAGDSDNIVPAPSVQSTFPDARALPGNHSSIARPTSVEHRTYTTLRRLMLSTGDSDPPEPPRSIPSFPVGDHIHEAVALGVHPAIDSATSAPGLPALPCYLGRAHDLALRSVVREAAEGRNRFSVLVGGSSTGKTRACFEALPLLDPAWRVWHPSSADELVEGLAAQQLIPRTVLWLNETQRYLTDADDDPAARAVHALLNDPGRGPVLVLGTLWPEHLRDLTHGDTPAGRLLEDRQIPIEDVGFRRVSAALIEAATARDPRLAEAIAANPDEATQYLAGGRELLARYRGGPEIRALIDAAVDAARLGYANDITRPFLSAAAWALLPESYLRTRDGHWSERWFRQALGDAGEPCRGVPGPLTTLLTGPGQSQADGDSYRLADYLRQQISRQRTLHCPPDAWWEAAANHLPSPAGLLALAKAAQTRGRYQVSVELAQAALRIDPSVPAYDVLVAVHWRAGHITDAEAAAHEALKLGNDGPALLLADRLASAGKARESADWQRRAAESVGSAGAWAALATTLLDLGDVEDAVRTGQRIGDWQLGNFAYALSDAGHSAEALSFACGLAVEGNCEVICAEAGRLEEQGRIQDAIDLLEQPERLGSPGAYEDLMFLYEKAGDTARAEEAGRRAVFEHGYGKALQRLCARRDETGDRIGAAQALLALGSCSDWEECLVEAAGEFWEAGDLKAASSAAEQTIARGRPEGWVLLARIARTAGDSEKQEHAIGQAVRTENGETWQQLGAFYVEYEDDVHKAAAAYRRAASLGQLDAWKDLAKLWHDAGDTARRNQAVTDAIAGGHVKSLWGLPEYYDASGDSASARTQALLSAEHGDEGPGFYLAHRWYRQERVDDALALALAMLRYGKKQSIGALKSKLLQDRDTSRLVTVCEQQYAPDSGSVPRGSSYLLAGYAATGAAEKFRHGVQTESAAPVLVNAADMCKGLGLRTEALTLYERARELGSAQALLELARLHSQTPAATSLLHQAVDAGATGAADLLATHYETTGHRDTAERVRRYGIQAGAPATPW</sequence>
<dbReference type="EMBL" id="CP163431">
    <property type="protein sequence ID" value="XDQ07607.1"/>
    <property type="molecule type" value="Genomic_DNA"/>
</dbReference>
<dbReference type="AlphaFoldDB" id="A0AB39MN84"/>